<evidence type="ECO:0000313" key="3">
    <source>
        <dbReference type="Proteomes" id="UP000175989"/>
    </source>
</evidence>
<accession>A0A1E7X4N2</accession>
<evidence type="ECO:0000256" key="1">
    <source>
        <dbReference type="SAM" id="SignalP"/>
    </source>
</evidence>
<keyword evidence="1" id="KW-0732">Signal</keyword>
<keyword evidence="3" id="KW-1185">Reference proteome</keyword>
<feature type="chain" id="PRO_5009208345" description="Right handed beta helix domain-containing protein" evidence="1">
    <location>
        <begin position="23"/>
        <end position="325"/>
    </location>
</feature>
<feature type="signal peptide" evidence="1">
    <location>
        <begin position="1"/>
        <end position="22"/>
    </location>
</feature>
<dbReference type="EMBL" id="LROM01000062">
    <property type="protein sequence ID" value="OFA07241.1"/>
    <property type="molecule type" value="Genomic_DNA"/>
</dbReference>
<dbReference type="Proteomes" id="UP000175989">
    <property type="component" value="Unassembled WGS sequence"/>
</dbReference>
<proteinExistence type="predicted"/>
<dbReference type="Gene3D" id="2.160.20.10">
    <property type="entry name" value="Single-stranded right-handed beta-helix, Pectin lyase-like"/>
    <property type="match status" value="1"/>
</dbReference>
<reference evidence="3" key="1">
    <citation type="journal article" date="2016" name="Front. Microbiol.">
        <title>Molecular Keys to the Janthinobacterium and Duganella spp. Interaction with the Plant Pathogen Fusarium graminearum.</title>
        <authorList>
            <person name="Haack F.S."/>
            <person name="Poehlein A."/>
            <person name="Kroger C."/>
            <person name="Voigt C.A."/>
            <person name="Piepenbring M."/>
            <person name="Bode H.B."/>
            <person name="Daniel R."/>
            <person name="Schafer W."/>
            <person name="Streit W.R."/>
        </authorList>
    </citation>
    <scope>NUCLEOTIDE SEQUENCE [LARGE SCALE GENOMIC DNA]</scope>
    <source>
        <strain evidence="3">T54</strain>
    </source>
</reference>
<dbReference type="InterPro" id="IPR011050">
    <property type="entry name" value="Pectin_lyase_fold/virulence"/>
</dbReference>
<dbReference type="InterPro" id="IPR012334">
    <property type="entry name" value="Pectin_lyas_fold"/>
</dbReference>
<dbReference type="AlphaFoldDB" id="A0A1E7X4N2"/>
<comment type="caution">
    <text evidence="2">The sequence shown here is derived from an EMBL/GenBank/DDBJ whole genome shotgun (WGS) entry which is preliminary data.</text>
</comment>
<gene>
    <name evidence="2" type="ORF">DUPY_13490</name>
</gene>
<evidence type="ECO:0000313" key="2">
    <source>
        <dbReference type="EMBL" id="OFA07241.1"/>
    </source>
</evidence>
<sequence length="325" mass="34747">MTLALRTVIVLSMVTAALPAAATTLPSDDLLAARFFAELVAQSIKQKLLPGSEQAGQGVRAIAPPLVPKFTVDGCEVLQWDRNRFSKLSLYINRPGKYCLDQDYESFCSPFEHGCPGPVIDIRASDVDVDFRGHTVSASGAGVDGYGQNIRIHNGRIDGAGVGIHLSDKGHSPSAAYPILPVKVNDVFTDTGFVIESMQFVDVRKAIMLSGRGNLVRDNTISAIFNKQDSTLVHFALLSYGPAARIERNTFRLKGLAPGFNGYAMYLRSADGTIVGNNTVRTGFSNTGTIGVGLSNTNGVMLQANEFSTETDTVLDAGSSLNGRD</sequence>
<evidence type="ECO:0008006" key="4">
    <source>
        <dbReference type="Google" id="ProtNLM"/>
    </source>
</evidence>
<dbReference type="OrthoDB" id="8760889at2"/>
<dbReference type="RefSeq" id="WP_070247074.1">
    <property type="nucleotide sequence ID" value="NZ_LROM01000062.1"/>
</dbReference>
<name>A0A1E7X4N2_9BURK</name>
<organism evidence="2 3">
    <name type="scientific">Duganella phyllosphaerae</name>
    <dbReference type="NCBI Taxonomy" id="762836"/>
    <lineage>
        <taxon>Bacteria</taxon>
        <taxon>Pseudomonadati</taxon>
        <taxon>Pseudomonadota</taxon>
        <taxon>Betaproteobacteria</taxon>
        <taxon>Burkholderiales</taxon>
        <taxon>Oxalobacteraceae</taxon>
        <taxon>Telluria group</taxon>
        <taxon>Duganella</taxon>
    </lineage>
</organism>
<dbReference type="SUPFAM" id="SSF51126">
    <property type="entry name" value="Pectin lyase-like"/>
    <property type="match status" value="1"/>
</dbReference>
<protein>
    <recommendedName>
        <fullName evidence="4">Right handed beta helix domain-containing protein</fullName>
    </recommendedName>
</protein>